<dbReference type="InterPro" id="IPR017853">
    <property type="entry name" value="GH"/>
</dbReference>
<keyword evidence="3" id="KW-0378">Hydrolase</keyword>
<gene>
    <name evidence="3" type="primary">amyA</name>
    <name evidence="3" type="ORF">ING2E5B_0537</name>
</gene>
<dbReference type="HOGENOM" id="CLU_139147_0_0_10"/>
<reference evidence="3 4" key="1">
    <citation type="submission" date="2014-08" db="EMBL/GenBank/DDBJ databases">
        <authorList>
            <person name="Wibberg D."/>
        </authorList>
    </citation>
    <scope>NUCLEOTIDE SEQUENCE [LARGE SCALE GENOMIC DNA]</scope>
    <source>
        <strain evidence="4">ING2-E5B</strain>
    </source>
</reference>
<feature type="region of interest" description="Disordered" evidence="1">
    <location>
        <begin position="133"/>
        <end position="161"/>
    </location>
</feature>
<dbReference type="PANTHER" id="PTHR43447">
    <property type="entry name" value="ALPHA-AMYLASE"/>
    <property type="match status" value="1"/>
</dbReference>
<dbReference type="Gene3D" id="3.20.20.80">
    <property type="entry name" value="Glycosidases"/>
    <property type="match status" value="1"/>
</dbReference>
<evidence type="ECO:0000256" key="1">
    <source>
        <dbReference type="SAM" id="MobiDB-lite"/>
    </source>
</evidence>
<feature type="compositionally biased region" description="Low complexity" evidence="1">
    <location>
        <begin position="133"/>
        <end position="155"/>
    </location>
</feature>
<feature type="domain" description="Glycosyl hydrolase family 13 catalytic" evidence="2">
    <location>
        <begin position="19"/>
        <end position="118"/>
    </location>
</feature>
<dbReference type="Proteomes" id="UP000032417">
    <property type="component" value="Chromosome 1"/>
</dbReference>
<sequence>MRINGIMFQYFEWFLSDDGSLWNRLKGDAERLKEIGITALWIPPCIKGTGSNDVGYGAYDLYDLGEFDQKGTVRTKYGTKEELHQAIDALHEQGIGVYADVVLNHKGGGDELQTFTVVEVNPEDRNEVISEPISRSANNSATSTTSSTTISISNTPMYVKS</sequence>
<proteinExistence type="predicted"/>
<dbReference type="InterPro" id="IPR006047">
    <property type="entry name" value="GH13_cat_dom"/>
</dbReference>
<dbReference type="Pfam" id="PF00128">
    <property type="entry name" value="Alpha-amylase"/>
    <property type="match status" value="1"/>
</dbReference>
<dbReference type="AlphaFoldDB" id="A0A098BXA9"/>
<dbReference type="KEGG" id="pbt:ING2E5B_0537"/>
<dbReference type="STRING" id="1562970.ING2E5B_0537"/>
<name>A0A098BXA9_9BACT</name>
<dbReference type="PATRIC" id="fig|1562970.3.peg.532"/>
<keyword evidence="4" id="KW-1185">Reference proteome</keyword>
<evidence type="ECO:0000259" key="2">
    <source>
        <dbReference type="Pfam" id="PF00128"/>
    </source>
</evidence>
<organism evidence="3 4">
    <name type="scientific">Fermentimonas caenicola</name>
    <dbReference type="NCBI Taxonomy" id="1562970"/>
    <lineage>
        <taxon>Bacteria</taxon>
        <taxon>Pseudomonadati</taxon>
        <taxon>Bacteroidota</taxon>
        <taxon>Bacteroidia</taxon>
        <taxon>Bacteroidales</taxon>
        <taxon>Dysgonomonadaceae</taxon>
        <taxon>Fermentimonas</taxon>
    </lineage>
</organism>
<dbReference type="GO" id="GO:0005975">
    <property type="term" value="P:carbohydrate metabolic process"/>
    <property type="evidence" value="ECO:0007669"/>
    <property type="project" value="InterPro"/>
</dbReference>
<dbReference type="Gene3D" id="2.40.30.140">
    <property type="match status" value="1"/>
</dbReference>
<accession>A0A098BXA9</accession>
<protein>
    <submittedName>
        <fullName evidence="3">Alpha-amylase</fullName>
        <ecNumber evidence="3">3.2.1.1</ecNumber>
    </submittedName>
</protein>
<evidence type="ECO:0000313" key="4">
    <source>
        <dbReference type="Proteomes" id="UP000032417"/>
    </source>
</evidence>
<dbReference type="EC" id="3.2.1.1" evidence="3"/>
<dbReference type="GO" id="GO:0004556">
    <property type="term" value="F:alpha-amylase activity"/>
    <property type="evidence" value="ECO:0007669"/>
    <property type="project" value="UniProtKB-EC"/>
</dbReference>
<evidence type="ECO:0000313" key="3">
    <source>
        <dbReference type="EMBL" id="CEA15304.1"/>
    </source>
</evidence>
<keyword evidence="3" id="KW-0326">Glycosidase</keyword>
<dbReference type="EMBL" id="LN515532">
    <property type="protein sequence ID" value="CEA15304.1"/>
    <property type="molecule type" value="Genomic_DNA"/>
</dbReference>
<dbReference type="SUPFAM" id="SSF51445">
    <property type="entry name" value="(Trans)glycosidases"/>
    <property type="match status" value="1"/>
</dbReference>